<dbReference type="InterPro" id="IPR000683">
    <property type="entry name" value="Gfo/Idh/MocA-like_OxRdtase_N"/>
</dbReference>
<feature type="domain" description="Gfo/Idh/MocA-like oxidoreductase N-terminal" evidence="1">
    <location>
        <begin position="6"/>
        <end position="131"/>
    </location>
</feature>
<organism evidence="3 4">
    <name type="scientific">Dendryphion nanum</name>
    <dbReference type="NCBI Taxonomy" id="256645"/>
    <lineage>
        <taxon>Eukaryota</taxon>
        <taxon>Fungi</taxon>
        <taxon>Dikarya</taxon>
        <taxon>Ascomycota</taxon>
        <taxon>Pezizomycotina</taxon>
        <taxon>Dothideomycetes</taxon>
        <taxon>Pleosporomycetidae</taxon>
        <taxon>Pleosporales</taxon>
        <taxon>Torulaceae</taxon>
        <taxon>Dendryphion</taxon>
    </lineage>
</organism>
<dbReference type="PANTHER" id="PTHR43708">
    <property type="entry name" value="CONSERVED EXPRESSED OXIDOREDUCTASE (EUROFUNG)"/>
    <property type="match status" value="1"/>
</dbReference>
<protein>
    <recommendedName>
        <fullName evidence="5">Oxidoreductase</fullName>
    </recommendedName>
</protein>
<name>A0A9P9DHI2_9PLEO</name>
<dbReference type="EMBL" id="JAGMWT010000012">
    <property type="protein sequence ID" value="KAH7119024.1"/>
    <property type="molecule type" value="Genomic_DNA"/>
</dbReference>
<dbReference type="GO" id="GO:0000166">
    <property type="term" value="F:nucleotide binding"/>
    <property type="evidence" value="ECO:0007669"/>
    <property type="project" value="InterPro"/>
</dbReference>
<evidence type="ECO:0000313" key="3">
    <source>
        <dbReference type="EMBL" id="KAH7119024.1"/>
    </source>
</evidence>
<dbReference type="Gene3D" id="3.30.360.10">
    <property type="entry name" value="Dihydrodipicolinate Reductase, domain 2"/>
    <property type="match status" value="1"/>
</dbReference>
<dbReference type="AlphaFoldDB" id="A0A9P9DHI2"/>
<gene>
    <name evidence="3" type="ORF">B0J11DRAFT_441076</name>
</gene>
<dbReference type="Proteomes" id="UP000700596">
    <property type="component" value="Unassembled WGS sequence"/>
</dbReference>
<comment type="caution">
    <text evidence="3">The sequence shown here is derived from an EMBL/GenBank/DDBJ whole genome shotgun (WGS) entry which is preliminary data.</text>
</comment>
<reference evidence="3" key="1">
    <citation type="journal article" date="2021" name="Nat. Commun.">
        <title>Genetic determinants of endophytism in the Arabidopsis root mycobiome.</title>
        <authorList>
            <person name="Mesny F."/>
            <person name="Miyauchi S."/>
            <person name="Thiergart T."/>
            <person name="Pickel B."/>
            <person name="Atanasova L."/>
            <person name="Karlsson M."/>
            <person name="Huettel B."/>
            <person name="Barry K.W."/>
            <person name="Haridas S."/>
            <person name="Chen C."/>
            <person name="Bauer D."/>
            <person name="Andreopoulos W."/>
            <person name="Pangilinan J."/>
            <person name="LaButti K."/>
            <person name="Riley R."/>
            <person name="Lipzen A."/>
            <person name="Clum A."/>
            <person name="Drula E."/>
            <person name="Henrissat B."/>
            <person name="Kohler A."/>
            <person name="Grigoriev I.V."/>
            <person name="Martin F.M."/>
            <person name="Hacquard S."/>
        </authorList>
    </citation>
    <scope>NUCLEOTIDE SEQUENCE</scope>
    <source>
        <strain evidence="3">MPI-CAGE-CH-0243</strain>
    </source>
</reference>
<feature type="non-terminal residue" evidence="3">
    <location>
        <position position="368"/>
    </location>
</feature>
<keyword evidence="4" id="KW-1185">Reference proteome</keyword>
<dbReference type="InterPro" id="IPR036291">
    <property type="entry name" value="NAD(P)-bd_dom_sf"/>
</dbReference>
<dbReference type="OrthoDB" id="64915at2759"/>
<dbReference type="Gene3D" id="3.40.50.720">
    <property type="entry name" value="NAD(P)-binding Rossmann-like Domain"/>
    <property type="match status" value="1"/>
</dbReference>
<feature type="domain" description="Gal80p-like C-terminal" evidence="2">
    <location>
        <begin position="138"/>
        <end position="284"/>
    </location>
</feature>
<proteinExistence type="predicted"/>
<evidence type="ECO:0000259" key="1">
    <source>
        <dbReference type="Pfam" id="PF01408"/>
    </source>
</evidence>
<sequence length="368" mass="40190">ITMSPIRIGFIGLSSNQSWAVWAHYPYLKDSSKYTIVALQNSSLEAAQTAIKVHGLPASTKAYGTPEELAADPNVDLVIVCTRVDMHYAGLLPALKAGKDVFCEWPLAQTTAQAEELASIAKEKNVKTFVGIQAPQSPALNKIRTLLRDGRIGKVLSSTFYGTPKFFGKTELEALSWSHDISVGGNLVSIYALHALESIQYTLAPLVSYTSLLAQNFKETELISYTGEPRGTIPRTSHDQVLLQGSLSCGAPVSFHLRGGPAFNDKIGSIWHIYGSAGEIKITGPDSYLQISDDNLNIEIFDHASKKTEVLSVEKDAFSELPLFARNIARLYDAIADGKGIEDGVLDFETAVKRHQFIDEIYKRAGVQ</sequence>
<dbReference type="Pfam" id="PF22685">
    <property type="entry name" value="Gal80p_C-like"/>
    <property type="match status" value="1"/>
</dbReference>
<evidence type="ECO:0008006" key="5">
    <source>
        <dbReference type="Google" id="ProtNLM"/>
    </source>
</evidence>
<evidence type="ECO:0000259" key="2">
    <source>
        <dbReference type="Pfam" id="PF22685"/>
    </source>
</evidence>
<evidence type="ECO:0000313" key="4">
    <source>
        <dbReference type="Proteomes" id="UP000700596"/>
    </source>
</evidence>
<dbReference type="Pfam" id="PF01408">
    <property type="entry name" value="GFO_IDH_MocA"/>
    <property type="match status" value="1"/>
</dbReference>
<accession>A0A9P9DHI2</accession>
<dbReference type="InterPro" id="IPR055080">
    <property type="entry name" value="Gal80p-like_C"/>
</dbReference>
<dbReference type="InterPro" id="IPR051317">
    <property type="entry name" value="Gfo/Idh/MocA_oxidoreduct"/>
</dbReference>
<dbReference type="SUPFAM" id="SSF55347">
    <property type="entry name" value="Glyceraldehyde-3-phosphate dehydrogenase-like, C-terminal domain"/>
    <property type="match status" value="1"/>
</dbReference>
<dbReference type="PANTHER" id="PTHR43708:SF1">
    <property type="entry name" value="GALACTOSE_LACTOSE METABOLISM REGULATORY PROTEIN GAL80"/>
    <property type="match status" value="1"/>
</dbReference>
<dbReference type="SUPFAM" id="SSF51735">
    <property type="entry name" value="NAD(P)-binding Rossmann-fold domains"/>
    <property type="match status" value="1"/>
</dbReference>